<dbReference type="Proteomes" id="UP000220501">
    <property type="component" value="Unassembled WGS sequence"/>
</dbReference>
<accession>A0A2A6WBC3</accession>
<evidence type="ECO:0000313" key="1">
    <source>
        <dbReference type="EMBL" id="PDX08966.1"/>
    </source>
</evidence>
<proteinExistence type="predicted"/>
<name>A0A2A6WBC3_HELPX</name>
<organism evidence="1 2">
    <name type="scientific">Helicobacter pylori</name>
    <name type="common">Campylobacter pylori</name>
    <dbReference type="NCBI Taxonomy" id="210"/>
    <lineage>
        <taxon>Bacteria</taxon>
        <taxon>Pseudomonadati</taxon>
        <taxon>Campylobacterota</taxon>
        <taxon>Epsilonproteobacteria</taxon>
        <taxon>Campylobacterales</taxon>
        <taxon>Helicobacteraceae</taxon>
        <taxon>Helicobacter</taxon>
    </lineage>
</organism>
<sequence length="65" mass="7563">MRSKTIKQKPIFKNVKNIKILIKLMVGIKLKATYRFNQNQSVKSNQAVKLERSFKSVLACFYQDG</sequence>
<gene>
    <name evidence="1" type="ORF">BB406_02895</name>
</gene>
<dbReference type="AlphaFoldDB" id="A0A2A6WBC3"/>
<protein>
    <submittedName>
        <fullName evidence="1">Uncharacterized protein</fullName>
    </submittedName>
</protein>
<dbReference type="EMBL" id="MBIN01000024">
    <property type="protein sequence ID" value="PDX08966.1"/>
    <property type="molecule type" value="Genomic_DNA"/>
</dbReference>
<reference evidence="1 2" key="1">
    <citation type="journal article" date="2017" name="Gut Pathog.">
        <title>Phylogenomics of Colombian Helicobacter pylori isolates.</title>
        <authorList>
            <person name="Gutierrez-Escobar A.J."/>
            <person name="Trujillo E."/>
            <person name="Acevedo O."/>
            <person name="Bravo M.M."/>
        </authorList>
    </citation>
    <scope>NUCLEOTIDE SEQUENCE [LARGE SCALE GENOMIC DNA]</scope>
    <source>
        <strain evidence="1 2">22366</strain>
    </source>
</reference>
<evidence type="ECO:0000313" key="2">
    <source>
        <dbReference type="Proteomes" id="UP000220501"/>
    </source>
</evidence>
<comment type="caution">
    <text evidence="1">The sequence shown here is derived from an EMBL/GenBank/DDBJ whole genome shotgun (WGS) entry which is preliminary data.</text>
</comment>